<keyword evidence="3" id="KW-1185">Reference proteome</keyword>
<dbReference type="AlphaFoldDB" id="A0A371DE83"/>
<dbReference type="SUPFAM" id="SSF54695">
    <property type="entry name" value="POZ domain"/>
    <property type="match status" value="1"/>
</dbReference>
<reference evidence="2 3" key="1">
    <citation type="journal article" date="2018" name="Biotechnol. Biofuels">
        <title>Integrative visual omics of the white-rot fungus Polyporus brumalis exposes the biotechnological potential of its oxidative enzymes for delignifying raw plant biomass.</title>
        <authorList>
            <person name="Miyauchi S."/>
            <person name="Rancon A."/>
            <person name="Drula E."/>
            <person name="Hage H."/>
            <person name="Chaduli D."/>
            <person name="Favel A."/>
            <person name="Grisel S."/>
            <person name="Henrissat B."/>
            <person name="Herpoel-Gimbert I."/>
            <person name="Ruiz-Duenas F.J."/>
            <person name="Chevret D."/>
            <person name="Hainaut M."/>
            <person name="Lin J."/>
            <person name="Wang M."/>
            <person name="Pangilinan J."/>
            <person name="Lipzen A."/>
            <person name="Lesage-Meessen L."/>
            <person name="Navarro D."/>
            <person name="Riley R."/>
            <person name="Grigoriev I.V."/>
            <person name="Zhou S."/>
            <person name="Raouche S."/>
            <person name="Rosso M.N."/>
        </authorList>
    </citation>
    <scope>NUCLEOTIDE SEQUENCE [LARGE SCALE GENOMIC DNA]</scope>
    <source>
        <strain evidence="2 3">BRFM 1820</strain>
    </source>
</reference>
<protein>
    <recommendedName>
        <fullName evidence="1">BTB domain-containing protein</fullName>
    </recommendedName>
</protein>
<evidence type="ECO:0000259" key="1">
    <source>
        <dbReference type="PROSITE" id="PS50097"/>
    </source>
</evidence>
<name>A0A371DE83_9APHY</name>
<dbReference type="InterPro" id="IPR000210">
    <property type="entry name" value="BTB/POZ_dom"/>
</dbReference>
<accession>A0A371DE83</accession>
<dbReference type="OrthoDB" id="1262810at2759"/>
<dbReference type="Proteomes" id="UP000256964">
    <property type="component" value="Unassembled WGS sequence"/>
</dbReference>
<dbReference type="EMBL" id="KZ857398">
    <property type="protein sequence ID" value="RDX50782.1"/>
    <property type="molecule type" value="Genomic_DNA"/>
</dbReference>
<gene>
    <name evidence="2" type="ORF">OH76DRAFT_1402415</name>
</gene>
<sequence length="647" mass="73890">MEFFTRLEEEHDLAQKFSNCLSTDEQAQLAEWIKRSLRESLSTRKEADRASFDIARRLPIWTAHRKGTTGLPDLRSLTDPLVKILPSAITLRDPRVVLFLGKSSDTFFVQYSTEISRLSNAKPMSTQEFAAQLNFPTQLPTSWFATYQVLLDDLLALSRHNGPFDGLKIPNEDRDLVDPHTLYKSSVAEFRAAFFHRPQNFIHTRFRQVEDRLAPFGLRQELSGENFLACVQAIDQDFADRESPEDRERCDVIFGWYSSRLPVEVGSDNAWWRRLDPYAFIPRHASQRSGELHAAFRDTEYALTFPRLVPPSKVLRDEYSSVAWTQRALFASAPDKRLYMVDEVVGVPTVEEVVKHLCVLTLRIAPKHLSDQGLLADIKATYEFLSEREAEAKPYLRIHRRDRLFLNVNDPSEDPWQFCAAGQMMFNVPDEDDRQGVRAFLYPFRKLLLAAGAEEIKLPKAPILVLSSAQEELSRLRASFDALRVSRTLTDVMFKVSGDESGDELRAHRALLATTSEYFRDLFGNHFSEGGLASAQQPIVIPVRDALELRSTRLILDHIYTGQFDDPHERDCLLDLLQLAHRWGLGEVLRRAEVLLVNTITPATFLELKDHAQDVGATTLLEKIEEFARENALVLDEILDTDDAQDS</sequence>
<proteinExistence type="predicted"/>
<dbReference type="CDD" id="cd18186">
    <property type="entry name" value="BTB_POZ_ZBTB_KLHL-like"/>
    <property type="match status" value="1"/>
</dbReference>
<dbReference type="Gene3D" id="3.30.710.10">
    <property type="entry name" value="Potassium Channel Kv1.1, Chain A"/>
    <property type="match status" value="1"/>
</dbReference>
<dbReference type="STRING" id="139420.A0A371DE83"/>
<dbReference type="SMART" id="SM00225">
    <property type="entry name" value="BTB"/>
    <property type="match status" value="1"/>
</dbReference>
<dbReference type="PANTHER" id="PTHR24413">
    <property type="entry name" value="SPECKLE-TYPE POZ PROTEIN"/>
    <property type="match status" value="1"/>
</dbReference>
<evidence type="ECO:0000313" key="2">
    <source>
        <dbReference type="EMBL" id="RDX50782.1"/>
    </source>
</evidence>
<evidence type="ECO:0000313" key="3">
    <source>
        <dbReference type="Proteomes" id="UP000256964"/>
    </source>
</evidence>
<feature type="domain" description="BTB" evidence="1">
    <location>
        <begin position="490"/>
        <end position="568"/>
    </location>
</feature>
<dbReference type="Pfam" id="PF00651">
    <property type="entry name" value="BTB"/>
    <property type="match status" value="1"/>
</dbReference>
<dbReference type="PROSITE" id="PS50097">
    <property type="entry name" value="BTB"/>
    <property type="match status" value="1"/>
</dbReference>
<dbReference type="InterPro" id="IPR011333">
    <property type="entry name" value="SKP1/BTB/POZ_sf"/>
</dbReference>
<organism evidence="2 3">
    <name type="scientific">Lentinus brumalis</name>
    <dbReference type="NCBI Taxonomy" id="2498619"/>
    <lineage>
        <taxon>Eukaryota</taxon>
        <taxon>Fungi</taxon>
        <taxon>Dikarya</taxon>
        <taxon>Basidiomycota</taxon>
        <taxon>Agaricomycotina</taxon>
        <taxon>Agaricomycetes</taxon>
        <taxon>Polyporales</taxon>
        <taxon>Polyporaceae</taxon>
        <taxon>Lentinus</taxon>
    </lineage>
</organism>